<reference evidence="1" key="1">
    <citation type="journal article" date="2023" name="G3 (Bethesda)">
        <title>A reference genome for the long-term kleptoplast-retaining sea slug Elysia crispata morphotype clarki.</title>
        <authorList>
            <person name="Eastman K.E."/>
            <person name="Pendleton A.L."/>
            <person name="Shaikh M.A."/>
            <person name="Suttiyut T."/>
            <person name="Ogas R."/>
            <person name="Tomko P."/>
            <person name="Gavelis G."/>
            <person name="Widhalm J.R."/>
            <person name="Wisecaver J.H."/>
        </authorList>
    </citation>
    <scope>NUCLEOTIDE SEQUENCE</scope>
    <source>
        <strain evidence="1">ECLA1</strain>
    </source>
</reference>
<name>A0AAE0YYZ5_9GAST</name>
<keyword evidence="2" id="KW-1185">Reference proteome</keyword>
<gene>
    <name evidence="1" type="ORF">RRG08_056194</name>
</gene>
<dbReference type="Proteomes" id="UP001283361">
    <property type="component" value="Unassembled WGS sequence"/>
</dbReference>
<dbReference type="EMBL" id="JAWDGP010005206">
    <property type="protein sequence ID" value="KAK3758832.1"/>
    <property type="molecule type" value="Genomic_DNA"/>
</dbReference>
<evidence type="ECO:0000313" key="2">
    <source>
        <dbReference type="Proteomes" id="UP001283361"/>
    </source>
</evidence>
<dbReference type="AlphaFoldDB" id="A0AAE0YYZ5"/>
<proteinExistence type="predicted"/>
<evidence type="ECO:0000313" key="1">
    <source>
        <dbReference type="EMBL" id="KAK3758832.1"/>
    </source>
</evidence>
<sequence length="125" mass="14076">MVAREVKNETEGGHIRELRLPVGSLDVHLVATLGHPFSRRLVATLGRRVGRHTWSPFSRRFQSPPRRHLVAVWSPLGRHLASPFGRHLVNRLVATWSPLGRLLIATWLPVWSSAGRAHSGLMCRC</sequence>
<comment type="caution">
    <text evidence="1">The sequence shown here is derived from an EMBL/GenBank/DDBJ whole genome shotgun (WGS) entry which is preliminary data.</text>
</comment>
<protein>
    <submittedName>
        <fullName evidence="1">Uncharacterized protein</fullName>
    </submittedName>
</protein>
<organism evidence="1 2">
    <name type="scientific">Elysia crispata</name>
    <name type="common">lettuce slug</name>
    <dbReference type="NCBI Taxonomy" id="231223"/>
    <lineage>
        <taxon>Eukaryota</taxon>
        <taxon>Metazoa</taxon>
        <taxon>Spiralia</taxon>
        <taxon>Lophotrochozoa</taxon>
        <taxon>Mollusca</taxon>
        <taxon>Gastropoda</taxon>
        <taxon>Heterobranchia</taxon>
        <taxon>Euthyneura</taxon>
        <taxon>Panpulmonata</taxon>
        <taxon>Sacoglossa</taxon>
        <taxon>Placobranchoidea</taxon>
        <taxon>Plakobranchidae</taxon>
        <taxon>Elysia</taxon>
    </lineage>
</organism>
<accession>A0AAE0YYZ5</accession>